<proteinExistence type="predicted"/>
<organism evidence="1 2">
    <name type="scientific">Candidatus Lokiarchaeum ossiferum</name>
    <dbReference type="NCBI Taxonomy" id="2951803"/>
    <lineage>
        <taxon>Archaea</taxon>
        <taxon>Promethearchaeati</taxon>
        <taxon>Promethearchaeota</taxon>
        <taxon>Promethearchaeia</taxon>
        <taxon>Promethearchaeales</taxon>
        <taxon>Promethearchaeaceae</taxon>
        <taxon>Candidatus Lokiarchaeum</taxon>
    </lineage>
</organism>
<keyword evidence="2" id="KW-1185">Reference proteome</keyword>
<dbReference type="EMBL" id="CP104013">
    <property type="protein sequence ID" value="UYP48236.1"/>
    <property type="molecule type" value="Genomic_DNA"/>
</dbReference>
<protein>
    <submittedName>
        <fullName evidence="1">Uncharacterized protein</fullName>
    </submittedName>
</protein>
<name>A0ABY6HXI1_9ARCH</name>
<accession>A0ABY6HXI1</accession>
<evidence type="ECO:0000313" key="1">
    <source>
        <dbReference type="EMBL" id="UYP48236.1"/>
    </source>
</evidence>
<reference evidence="1" key="1">
    <citation type="submission" date="2022-09" db="EMBL/GenBank/DDBJ databases">
        <title>Actin cytoskeleton and complex cell architecture in an #Asgard archaeon.</title>
        <authorList>
            <person name="Ponce Toledo R.I."/>
            <person name="Schleper C."/>
            <person name="Rodrigues Oliveira T."/>
            <person name="Wollweber F."/>
            <person name="Xu J."/>
            <person name="Rittmann S."/>
            <person name="Klingl A."/>
            <person name="Pilhofer M."/>
        </authorList>
    </citation>
    <scope>NUCLEOTIDE SEQUENCE</scope>
    <source>
        <strain evidence="1">B-35</strain>
    </source>
</reference>
<gene>
    <name evidence="1" type="ORF">NEF87_004521</name>
</gene>
<sequence>MSEEFTFYEVDIQEKRQLPYTITVEKVEGDIIFTHNQWGNSVRYQKVDDDYEILIDE</sequence>
<dbReference type="Proteomes" id="UP001208689">
    <property type="component" value="Chromosome"/>
</dbReference>
<evidence type="ECO:0000313" key="2">
    <source>
        <dbReference type="Proteomes" id="UP001208689"/>
    </source>
</evidence>